<feature type="transmembrane region" description="Helical" evidence="14">
    <location>
        <begin position="92"/>
        <end position="111"/>
    </location>
</feature>
<keyword evidence="5 14" id="KW-0812">Transmembrane</keyword>
<evidence type="ECO:0000256" key="13">
    <source>
        <dbReference type="SAM" id="MobiDB-lite"/>
    </source>
</evidence>
<comment type="similarity">
    <text evidence="2 12">Belongs to the sodium:solute symporter (SSF) (TC 2.A.21) family.</text>
</comment>
<comment type="caution">
    <text evidence="15">The sequence shown here is derived from an EMBL/GenBank/DDBJ whole genome shotgun (WGS) entry which is preliminary data.</text>
</comment>
<feature type="transmembrane region" description="Helical" evidence="14">
    <location>
        <begin position="123"/>
        <end position="143"/>
    </location>
</feature>
<feature type="transmembrane region" description="Helical" evidence="14">
    <location>
        <begin position="331"/>
        <end position="352"/>
    </location>
</feature>
<keyword evidence="16" id="KW-1185">Reference proteome</keyword>
<evidence type="ECO:0000256" key="7">
    <source>
        <dbReference type="ARBA" id="ARBA00022989"/>
    </source>
</evidence>
<dbReference type="Gene3D" id="1.20.1730.10">
    <property type="entry name" value="Sodium/glucose cotransporter"/>
    <property type="match status" value="1"/>
</dbReference>
<accession>A0ABR1FTI8</accession>
<keyword evidence="10 14" id="KW-0472">Membrane</keyword>
<evidence type="ECO:0000313" key="15">
    <source>
        <dbReference type="EMBL" id="KAK7238339.1"/>
    </source>
</evidence>
<feature type="transmembrane region" description="Helical" evidence="14">
    <location>
        <begin position="53"/>
        <end position="71"/>
    </location>
</feature>
<evidence type="ECO:0000256" key="1">
    <source>
        <dbReference type="ARBA" id="ARBA00004651"/>
    </source>
</evidence>
<evidence type="ECO:0000256" key="14">
    <source>
        <dbReference type="SAM" id="Phobius"/>
    </source>
</evidence>
<keyword evidence="9" id="KW-0406">Ion transport</keyword>
<feature type="transmembrane region" description="Helical" evidence="14">
    <location>
        <begin position="557"/>
        <end position="578"/>
    </location>
</feature>
<evidence type="ECO:0000256" key="10">
    <source>
        <dbReference type="ARBA" id="ARBA00023136"/>
    </source>
</evidence>
<evidence type="ECO:0000256" key="5">
    <source>
        <dbReference type="ARBA" id="ARBA00022692"/>
    </source>
</evidence>
<evidence type="ECO:0000256" key="3">
    <source>
        <dbReference type="ARBA" id="ARBA00022448"/>
    </source>
</evidence>
<feature type="transmembrane region" description="Helical" evidence="14">
    <location>
        <begin position="242"/>
        <end position="260"/>
    </location>
</feature>
<dbReference type="PANTHER" id="PTHR48086">
    <property type="entry name" value="SODIUM/PROLINE SYMPORTER-RELATED"/>
    <property type="match status" value="1"/>
</dbReference>
<dbReference type="InterPro" id="IPR001734">
    <property type="entry name" value="Na/solute_symporter"/>
</dbReference>
<evidence type="ECO:0000313" key="16">
    <source>
        <dbReference type="Proteomes" id="UP001363151"/>
    </source>
</evidence>
<feature type="region of interest" description="Disordered" evidence="13">
    <location>
        <begin position="604"/>
        <end position="649"/>
    </location>
</feature>
<feature type="transmembrane region" description="Helical" evidence="14">
    <location>
        <begin position="21"/>
        <end position="41"/>
    </location>
</feature>
<organism evidence="15 16">
    <name type="scientific">Aureococcus anophagefferens</name>
    <name type="common">Harmful bloom alga</name>
    <dbReference type="NCBI Taxonomy" id="44056"/>
    <lineage>
        <taxon>Eukaryota</taxon>
        <taxon>Sar</taxon>
        <taxon>Stramenopiles</taxon>
        <taxon>Ochrophyta</taxon>
        <taxon>Pelagophyceae</taxon>
        <taxon>Pelagomonadales</taxon>
        <taxon>Pelagomonadaceae</taxon>
        <taxon>Aureococcus</taxon>
    </lineage>
</organism>
<feature type="transmembrane region" description="Helical" evidence="14">
    <location>
        <begin position="393"/>
        <end position="413"/>
    </location>
</feature>
<feature type="transmembrane region" description="Helical" evidence="14">
    <location>
        <begin position="155"/>
        <end position="176"/>
    </location>
</feature>
<name>A0ABR1FTI8_AURAN</name>
<gene>
    <name evidence="15" type="ORF">SO694_00023145</name>
</gene>
<reference evidence="15 16" key="1">
    <citation type="submission" date="2024-03" db="EMBL/GenBank/DDBJ databases">
        <title>Aureococcus anophagefferens CCMP1851 and Kratosvirus quantuckense: Draft genome of a second virus-susceptible host strain in the model system.</title>
        <authorList>
            <person name="Chase E."/>
            <person name="Truchon A.R."/>
            <person name="Schepens W."/>
            <person name="Wilhelm S.W."/>
        </authorList>
    </citation>
    <scope>NUCLEOTIDE SEQUENCE [LARGE SCALE GENOMIC DNA]</scope>
    <source>
        <strain evidence="15 16">CCMP1851</strain>
    </source>
</reference>
<evidence type="ECO:0000256" key="6">
    <source>
        <dbReference type="ARBA" id="ARBA00022847"/>
    </source>
</evidence>
<evidence type="ECO:0000256" key="12">
    <source>
        <dbReference type="RuleBase" id="RU362091"/>
    </source>
</evidence>
<feature type="transmembrane region" description="Helical" evidence="14">
    <location>
        <begin position="508"/>
        <end position="527"/>
    </location>
</feature>
<feature type="transmembrane region" description="Helical" evidence="14">
    <location>
        <begin position="450"/>
        <end position="467"/>
    </location>
</feature>
<proteinExistence type="inferred from homology"/>
<keyword evidence="7 14" id="KW-1133">Transmembrane helix</keyword>
<dbReference type="Proteomes" id="UP001363151">
    <property type="component" value="Unassembled WGS sequence"/>
</dbReference>
<evidence type="ECO:0000256" key="8">
    <source>
        <dbReference type="ARBA" id="ARBA00023053"/>
    </source>
</evidence>
<keyword evidence="11" id="KW-0739">Sodium transport</keyword>
<keyword evidence="4" id="KW-1003">Cell membrane</keyword>
<evidence type="ECO:0000256" key="9">
    <source>
        <dbReference type="ARBA" id="ARBA00023065"/>
    </source>
</evidence>
<keyword evidence="6" id="KW-0769">Symport</keyword>
<dbReference type="InterPro" id="IPR038377">
    <property type="entry name" value="Na/Glc_symporter_sf"/>
</dbReference>
<dbReference type="InterPro" id="IPR050277">
    <property type="entry name" value="Sodium:Solute_Symporter"/>
</dbReference>
<feature type="transmembrane region" description="Helical" evidence="14">
    <location>
        <begin position="213"/>
        <end position="230"/>
    </location>
</feature>
<evidence type="ECO:0000256" key="2">
    <source>
        <dbReference type="ARBA" id="ARBA00006434"/>
    </source>
</evidence>
<dbReference type="Pfam" id="PF00474">
    <property type="entry name" value="SSF"/>
    <property type="match status" value="1"/>
</dbReference>
<keyword evidence="8" id="KW-0915">Sodium</keyword>
<protein>
    <submittedName>
        <fullName evidence="15">Uncharacterized protein</fullName>
    </submittedName>
</protein>
<evidence type="ECO:0000256" key="11">
    <source>
        <dbReference type="ARBA" id="ARBA00023201"/>
    </source>
</evidence>
<evidence type="ECO:0000256" key="4">
    <source>
        <dbReference type="ARBA" id="ARBA00022475"/>
    </source>
</evidence>
<comment type="subcellular location">
    <subcellularLocation>
        <location evidence="1">Cell membrane</location>
        <topology evidence="1">Multi-pass membrane protein</topology>
    </subcellularLocation>
</comment>
<keyword evidence="3" id="KW-0813">Transport</keyword>
<feature type="transmembrane region" description="Helical" evidence="14">
    <location>
        <begin position="473"/>
        <end position="496"/>
    </location>
</feature>
<dbReference type="EMBL" id="JBBJCI010000230">
    <property type="protein sequence ID" value="KAK7238339.1"/>
    <property type="molecule type" value="Genomic_DNA"/>
</dbReference>
<sequence>MSDEKSAKAELKDEMLKQVKSPQFVVVALLFVVFELVIVFGIDTSSRREELQWHWLSLYFLILCGLTPITMDSKLFFRGGIADDATDTQSSALVGSSAFISWIFAKSITNASKKGGSYGICGGFGYAAWYLAFPSAAVACYQLRRKGYKSLPGAIHAKYGTCAVLVFACCVLYRLYNEVWSNSRVIADFYGRETKNYKLDDGTTETVDASDPWWAAAIIATALPLCYVFAGGMRSSLLSDSAQAFLAVVTLAVVLVAIQYERASNDDLRKFAKSYSHWGLFQWVPKPELSPLSLKGGMDMFALGAVQGGFSYAFFDPVLTDRCFLADPKTMARCFTVGGFAAAWFITLFSIIGVHGSMLGKCVSAGYCDSSDLRGADVAQVTAGAPHAVAQTLGTVLFSFINIIMVTSGISTLDSTFTSVAKLVGPDVHGFLTTGKPMPLADATKDHVNIGRAAMVLVAVVGTLPLLDNPAELDATTVAGTIVMGLGAPIYMLALLPKQLEWKGTRPLAFLVPVLTCAALGICFRLSTAKDKHKELKYPGIAKNIDFSYLNVGEGVYRTYLGINILGACISFGAWFLFTFDWCWFVDEGDEFEPAQKALLVADEPSEDDVEMVKPPNPPSAAEEMSLAVGGRAADDEPTSGGAPPAAEA</sequence>
<dbReference type="PANTHER" id="PTHR48086:SF3">
    <property type="entry name" value="SODIUM_PROLINE SYMPORTER"/>
    <property type="match status" value="1"/>
</dbReference>